<dbReference type="Proteomes" id="UP000295066">
    <property type="component" value="Unassembled WGS sequence"/>
</dbReference>
<dbReference type="PROSITE" id="PS50283">
    <property type="entry name" value="NA_SOLUT_SYMP_3"/>
    <property type="match status" value="1"/>
</dbReference>
<feature type="transmembrane region" description="Helical" evidence="8">
    <location>
        <begin position="6"/>
        <end position="24"/>
    </location>
</feature>
<gene>
    <name evidence="9" type="ORF">C8D99_107119</name>
</gene>
<dbReference type="AlphaFoldDB" id="A0A4R8M9N1"/>
<feature type="transmembrane region" description="Helical" evidence="8">
    <location>
        <begin position="309"/>
        <end position="337"/>
    </location>
</feature>
<feature type="transmembrane region" description="Helical" evidence="8">
    <location>
        <begin position="412"/>
        <end position="430"/>
    </location>
</feature>
<reference evidence="9 10" key="1">
    <citation type="submission" date="2019-03" db="EMBL/GenBank/DDBJ databases">
        <title>Genomic Encyclopedia of Type Strains, Phase IV (KMG-IV): sequencing the most valuable type-strain genomes for metagenomic binning, comparative biology and taxonomic classification.</title>
        <authorList>
            <person name="Goeker M."/>
        </authorList>
    </citation>
    <scope>NUCLEOTIDE SEQUENCE [LARGE SCALE GENOMIC DNA]</scope>
    <source>
        <strain evidence="9 10">DSM 25964</strain>
    </source>
</reference>
<dbReference type="CDD" id="cd10322">
    <property type="entry name" value="SLC5sbd"/>
    <property type="match status" value="1"/>
</dbReference>
<comment type="caution">
    <text evidence="9">The sequence shown here is derived from an EMBL/GenBank/DDBJ whole genome shotgun (WGS) entry which is preliminary data.</text>
</comment>
<evidence type="ECO:0000256" key="2">
    <source>
        <dbReference type="ARBA" id="ARBA00006434"/>
    </source>
</evidence>
<evidence type="ECO:0000256" key="3">
    <source>
        <dbReference type="ARBA" id="ARBA00022448"/>
    </source>
</evidence>
<comment type="similarity">
    <text evidence="2 7">Belongs to the sodium:solute symporter (SSF) (TC 2.A.21) family.</text>
</comment>
<dbReference type="GO" id="GO:0022857">
    <property type="term" value="F:transmembrane transporter activity"/>
    <property type="evidence" value="ECO:0007669"/>
    <property type="project" value="InterPro"/>
</dbReference>
<feature type="transmembrane region" description="Helical" evidence="8">
    <location>
        <begin position="181"/>
        <end position="198"/>
    </location>
</feature>
<organism evidence="9 10">
    <name type="scientific">Aminivibrio pyruvatiphilus</name>
    <dbReference type="NCBI Taxonomy" id="1005740"/>
    <lineage>
        <taxon>Bacteria</taxon>
        <taxon>Thermotogati</taxon>
        <taxon>Synergistota</taxon>
        <taxon>Synergistia</taxon>
        <taxon>Synergistales</taxon>
        <taxon>Aminobacteriaceae</taxon>
        <taxon>Aminivibrio</taxon>
    </lineage>
</organism>
<evidence type="ECO:0000313" key="9">
    <source>
        <dbReference type="EMBL" id="TDY60912.1"/>
    </source>
</evidence>
<feature type="transmembrane region" description="Helical" evidence="8">
    <location>
        <begin position="117"/>
        <end position="138"/>
    </location>
</feature>
<protein>
    <submittedName>
        <fullName evidence="9">SSS family solute:Na+ symporter</fullName>
    </submittedName>
</protein>
<evidence type="ECO:0000256" key="4">
    <source>
        <dbReference type="ARBA" id="ARBA00022692"/>
    </source>
</evidence>
<keyword evidence="3" id="KW-0813">Transport</keyword>
<feature type="transmembrane region" description="Helical" evidence="8">
    <location>
        <begin position="150"/>
        <end position="174"/>
    </location>
</feature>
<dbReference type="PANTHER" id="PTHR48086:SF7">
    <property type="entry name" value="SODIUM-SOLUTE SYMPORTER-RELATED"/>
    <property type="match status" value="1"/>
</dbReference>
<proteinExistence type="inferred from homology"/>
<evidence type="ECO:0000256" key="8">
    <source>
        <dbReference type="SAM" id="Phobius"/>
    </source>
</evidence>
<evidence type="ECO:0000256" key="7">
    <source>
        <dbReference type="RuleBase" id="RU362091"/>
    </source>
</evidence>
<feature type="transmembrane region" description="Helical" evidence="8">
    <location>
        <begin position="76"/>
        <end position="96"/>
    </location>
</feature>
<feature type="transmembrane region" description="Helical" evidence="8">
    <location>
        <begin position="357"/>
        <end position="374"/>
    </location>
</feature>
<evidence type="ECO:0000313" key="10">
    <source>
        <dbReference type="Proteomes" id="UP000295066"/>
    </source>
</evidence>
<dbReference type="InterPro" id="IPR001734">
    <property type="entry name" value="Na/solute_symporter"/>
</dbReference>
<dbReference type="PANTHER" id="PTHR48086">
    <property type="entry name" value="SODIUM/PROLINE SYMPORTER-RELATED"/>
    <property type="match status" value="1"/>
</dbReference>
<keyword evidence="6 8" id="KW-0472">Membrane</keyword>
<evidence type="ECO:0000256" key="5">
    <source>
        <dbReference type="ARBA" id="ARBA00022989"/>
    </source>
</evidence>
<accession>A0A4R8M9N1</accession>
<keyword evidence="4 8" id="KW-0812">Transmembrane</keyword>
<sequence length="468" mass="50101">MQLFILVTYILILYGISWYASKLIQKGKGGAVQYLLAGRNLPTVVVAAMLAGLAIGGASTVGVAEHAYKVGLSAGWYNAAWGTAGIIVGLFVADYFRRMEVNTIPEMMERMYGKQARMISVLAQLLIMMVITSLQYVAGGAVLTALMPSVFTFQTGMLVTAVLFVGITFIGGYWGAGLTNVVNVVVIYGGILAALRSSSEVFGGMESIAASLPAGGPWFDFFSGTGIALITSWMVVMITQGFSVQAISQIAFAAKDGRAARHGYILGGLVILPAGFLCALFGIIAAAKFPNLEKAALALPTIMTNISPVVGGIFLAALWAAGISTAVGLLLGSSTLVMQDVWKRFFPKTVTEKNEVFLSRLTVLGFSAVTYFLALTSVGILRTITTALAITASFTLLIVANIFWPKYCKKEAGFWTILASVLVWLAWTLFPQVRVVPHVVYLEWPVCLAVFALAYRFGTEPADSIIRR</sequence>
<comment type="subcellular location">
    <subcellularLocation>
        <location evidence="1">Membrane</location>
        <topology evidence="1">Multi-pass membrane protein</topology>
    </subcellularLocation>
</comment>
<evidence type="ECO:0000256" key="6">
    <source>
        <dbReference type="ARBA" id="ARBA00023136"/>
    </source>
</evidence>
<feature type="transmembrane region" description="Helical" evidence="8">
    <location>
        <begin position="436"/>
        <end position="458"/>
    </location>
</feature>
<dbReference type="GO" id="GO:0005886">
    <property type="term" value="C:plasma membrane"/>
    <property type="evidence" value="ECO:0007669"/>
    <property type="project" value="TreeGrafter"/>
</dbReference>
<feature type="transmembrane region" description="Helical" evidence="8">
    <location>
        <begin position="263"/>
        <end position="289"/>
    </location>
</feature>
<feature type="transmembrane region" description="Helical" evidence="8">
    <location>
        <begin position="218"/>
        <end position="242"/>
    </location>
</feature>
<feature type="transmembrane region" description="Helical" evidence="8">
    <location>
        <begin position="380"/>
        <end position="400"/>
    </location>
</feature>
<dbReference type="Pfam" id="PF00474">
    <property type="entry name" value="SSF"/>
    <property type="match status" value="1"/>
</dbReference>
<dbReference type="RefSeq" id="WP_166670070.1">
    <property type="nucleotide sequence ID" value="NZ_SORI01000007.1"/>
</dbReference>
<dbReference type="Gene3D" id="1.20.1730.10">
    <property type="entry name" value="Sodium/glucose cotransporter"/>
    <property type="match status" value="1"/>
</dbReference>
<dbReference type="InterPro" id="IPR038377">
    <property type="entry name" value="Na/Glc_symporter_sf"/>
</dbReference>
<keyword evidence="5 8" id="KW-1133">Transmembrane helix</keyword>
<keyword evidence="10" id="KW-1185">Reference proteome</keyword>
<name>A0A4R8M9N1_9BACT</name>
<feature type="transmembrane region" description="Helical" evidence="8">
    <location>
        <begin position="44"/>
        <end position="64"/>
    </location>
</feature>
<dbReference type="EMBL" id="SORI01000007">
    <property type="protein sequence ID" value="TDY60912.1"/>
    <property type="molecule type" value="Genomic_DNA"/>
</dbReference>
<dbReference type="InterPro" id="IPR050277">
    <property type="entry name" value="Sodium:Solute_Symporter"/>
</dbReference>
<evidence type="ECO:0000256" key="1">
    <source>
        <dbReference type="ARBA" id="ARBA00004141"/>
    </source>
</evidence>